<evidence type="ECO:0000313" key="2">
    <source>
        <dbReference type="EMBL" id="KAL0402506.1"/>
    </source>
</evidence>
<organism evidence="2">
    <name type="scientific">Sesamum latifolium</name>
    <dbReference type="NCBI Taxonomy" id="2727402"/>
    <lineage>
        <taxon>Eukaryota</taxon>
        <taxon>Viridiplantae</taxon>
        <taxon>Streptophyta</taxon>
        <taxon>Embryophyta</taxon>
        <taxon>Tracheophyta</taxon>
        <taxon>Spermatophyta</taxon>
        <taxon>Magnoliopsida</taxon>
        <taxon>eudicotyledons</taxon>
        <taxon>Gunneridae</taxon>
        <taxon>Pentapetalae</taxon>
        <taxon>asterids</taxon>
        <taxon>lamiids</taxon>
        <taxon>Lamiales</taxon>
        <taxon>Pedaliaceae</taxon>
        <taxon>Sesamum</taxon>
    </lineage>
</organism>
<reference evidence="2" key="2">
    <citation type="journal article" date="2024" name="Plant">
        <title>Genomic evolution and insights into agronomic trait innovations of Sesamum species.</title>
        <authorList>
            <person name="Miao H."/>
            <person name="Wang L."/>
            <person name="Qu L."/>
            <person name="Liu H."/>
            <person name="Sun Y."/>
            <person name="Le M."/>
            <person name="Wang Q."/>
            <person name="Wei S."/>
            <person name="Zheng Y."/>
            <person name="Lin W."/>
            <person name="Duan Y."/>
            <person name="Cao H."/>
            <person name="Xiong S."/>
            <person name="Wang X."/>
            <person name="Wei L."/>
            <person name="Li C."/>
            <person name="Ma Q."/>
            <person name="Ju M."/>
            <person name="Zhao R."/>
            <person name="Li G."/>
            <person name="Mu C."/>
            <person name="Tian Q."/>
            <person name="Mei H."/>
            <person name="Zhang T."/>
            <person name="Gao T."/>
            <person name="Zhang H."/>
        </authorList>
    </citation>
    <scope>NUCLEOTIDE SEQUENCE</scope>
    <source>
        <strain evidence="2">KEN1</strain>
    </source>
</reference>
<keyword evidence="1" id="KW-0472">Membrane</keyword>
<feature type="transmembrane region" description="Helical" evidence="1">
    <location>
        <begin position="157"/>
        <end position="173"/>
    </location>
</feature>
<evidence type="ECO:0000256" key="1">
    <source>
        <dbReference type="SAM" id="Phobius"/>
    </source>
</evidence>
<accession>A0AAW2TFM8</accession>
<comment type="caution">
    <text evidence="2">The sequence shown here is derived from an EMBL/GenBank/DDBJ whole genome shotgun (WGS) entry which is preliminary data.</text>
</comment>
<reference evidence="2" key="1">
    <citation type="submission" date="2020-06" db="EMBL/GenBank/DDBJ databases">
        <authorList>
            <person name="Li T."/>
            <person name="Hu X."/>
            <person name="Zhang T."/>
            <person name="Song X."/>
            <person name="Zhang H."/>
            <person name="Dai N."/>
            <person name="Sheng W."/>
            <person name="Hou X."/>
            <person name="Wei L."/>
        </authorList>
    </citation>
    <scope>NUCLEOTIDE SEQUENCE</scope>
    <source>
        <strain evidence="2">KEN1</strain>
        <tissue evidence="2">Leaf</tissue>
    </source>
</reference>
<sequence length="174" mass="20398">MEKRCGCDMSYGCRGRRWDTKLVRALFPPHDADFILVVPVHGPSKEDRLIWHFDNRGRFMVRTAYQLALSLDEGENSKQWTGSPSRLEVHWTTRVQPKVQIFAWRLCQHVLPTTANLLRQDRFWALALIPWSVVSQFQGGVEDWLRLMRLQLGKDEFSLLLIICWLLWIAASTF</sequence>
<protein>
    <recommendedName>
        <fullName evidence="3">Reverse transcriptase zinc-binding domain-containing protein</fullName>
    </recommendedName>
</protein>
<dbReference type="AlphaFoldDB" id="A0AAW2TFM8"/>
<keyword evidence="1" id="KW-1133">Transmembrane helix</keyword>
<evidence type="ECO:0008006" key="3">
    <source>
        <dbReference type="Google" id="ProtNLM"/>
    </source>
</evidence>
<gene>
    <name evidence="2" type="ORF">Slati_4280500</name>
</gene>
<name>A0AAW2TFM8_9LAMI</name>
<keyword evidence="1" id="KW-0812">Transmembrane</keyword>
<proteinExistence type="predicted"/>
<dbReference type="EMBL" id="JACGWN010000015">
    <property type="protein sequence ID" value="KAL0402506.1"/>
    <property type="molecule type" value="Genomic_DNA"/>
</dbReference>